<comment type="caution">
    <text evidence="1">The sequence shown here is derived from an EMBL/GenBank/DDBJ whole genome shotgun (WGS) entry which is preliminary data.</text>
</comment>
<accession>A0A0W0SM29</accession>
<reference evidence="1 2" key="1">
    <citation type="submission" date="2015-11" db="EMBL/GenBank/DDBJ databases">
        <title>Genomic analysis of 38 Legionella species identifies large and diverse effector repertoires.</title>
        <authorList>
            <person name="Burstein D."/>
            <person name="Amaro F."/>
            <person name="Zusman T."/>
            <person name="Lifshitz Z."/>
            <person name="Cohen O."/>
            <person name="Gilbert J.A."/>
            <person name="Pupko T."/>
            <person name="Shuman H.A."/>
            <person name="Segal G."/>
        </authorList>
    </citation>
    <scope>NUCLEOTIDE SEQUENCE [LARGE SCALE GENOMIC DNA]</scope>
    <source>
        <strain evidence="1 2">ATCC 700990</strain>
    </source>
</reference>
<evidence type="ECO:0000313" key="2">
    <source>
        <dbReference type="Proteomes" id="UP000054736"/>
    </source>
</evidence>
<name>A0A0W0SM29_9GAMM</name>
<dbReference type="STRING" id="1212489.Ldro_2969"/>
<proteinExistence type="predicted"/>
<organism evidence="1 2">
    <name type="scientific">Legionella drozanskii LLAP-1</name>
    <dbReference type="NCBI Taxonomy" id="1212489"/>
    <lineage>
        <taxon>Bacteria</taxon>
        <taxon>Pseudomonadati</taxon>
        <taxon>Pseudomonadota</taxon>
        <taxon>Gammaproteobacteria</taxon>
        <taxon>Legionellales</taxon>
        <taxon>Legionellaceae</taxon>
        <taxon>Legionella</taxon>
    </lineage>
</organism>
<gene>
    <name evidence="1" type="ORF">Ldro_2969</name>
</gene>
<dbReference type="Proteomes" id="UP000054736">
    <property type="component" value="Unassembled WGS sequence"/>
</dbReference>
<evidence type="ECO:0000313" key="1">
    <source>
        <dbReference type="EMBL" id="KTC84366.1"/>
    </source>
</evidence>
<keyword evidence="2" id="KW-1185">Reference proteome</keyword>
<dbReference type="OrthoDB" id="27442at2"/>
<evidence type="ECO:0008006" key="3">
    <source>
        <dbReference type="Google" id="ProtNLM"/>
    </source>
</evidence>
<dbReference type="RefSeq" id="WP_058497242.1">
    <property type="nucleotide sequence ID" value="NZ_CAAAIU010000023.1"/>
</dbReference>
<protein>
    <recommendedName>
        <fullName evidence="3">Peptidase C39 domain-containing protein</fullName>
    </recommendedName>
</protein>
<dbReference type="EMBL" id="LNXY01000032">
    <property type="protein sequence ID" value="KTC84366.1"/>
    <property type="molecule type" value="Genomic_DNA"/>
</dbReference>
<dbReference type="Gene3D" id="3.90.70.10">
    <property type="entry name" value="Cysteine proteinases"/>
    <property type="match status" value="1"/>
</dbReference>
<dbReference type="AlphaFoldDB" id="A0A0W0SM29"/>
<dbReference type="PATRIC" id="fig|1212489.4.peg.3137"/>
<sequence>MKIKIVFCEPPVKSIQAAEDEKLIIIQSPYKIIQAKLGDTREYEKTDGSKMPEDFTYEQYCQEMKELIHTTIDKSGKSEHVYDQITVEGFSQPPNFKTICSEIEKSPISCASSSKILFENCSFGGKQYTHSASKLIRSLQNYHFEHHHKPLTFEITLADQGKNYLSKHDEAHLAMLKGVVVCRNNRDVSIKTFRDDSLIGVKKTSLIARLEAPTFFYRNCIKTMHEQTTAEIALKNFFSQEAQQQSDFTCGPATVKMVADYFDSMRNRSFCDAPVTNQEIWHKLNQTPEMLLAEQVNTSEAEGSGIPEIRNGLMGMGITVFDDNGLSDKAHDEEALSAHKDLLWNKMQQILEMGIPVILNMQDRDGCGHFEVVIGIEKSAKGEHIILAEPGTALVGNLEFEHIPKDQFIARWKNMSGEFHGRFMILSPNKASSHTIDTILADIPHYKNGEEINRGIESTHSI</sequence>